<evidence type="ECO:0000256" key="4">
    <source>
        <dbReference type="ARBA" id="ARBA00022496"/>
    </source>
</evidence>
<feature type="domain" description="TonB-dependent receptor plug" evidence="13">
    <location>
        <begin position="51"/>
        <end position="158"/>
    </location>
</feature>
<keyword evidence="9 11" id="KW-0472">Membrane</keyword>
<evidence type="ECO:0000256" key="12">
    <source>
        <dbReference type="SAM" id="SignalP"/>
    </source>
</evidence>
<evidence type="ECO:0000256" key="2">
    <source>
        <dbReference type="ARBA" id="ARBA00022448"/>
    </source>
</evidence>
<keyword evidence="4" id="KW-0410">Iron transport</keyword>
<evidence type="ECO:0000256" key="3">
    <source>
        <dbReference type="ARBA" id="ARBA00022452"/>
    </source>
</evidence>
<keyword evidence="14" id="KW-0675">Receptor</keyword>
<dbReference type="PANTHER" id="PTHR32552:SF81">
    <property type="entry name" value="TONB-DEPENDENT OUTER MEMBRANE RECEPTOR"/>
    <property type="match status" value="1"/>
</dbReference>
<dbReference type="InterPro" id="IPR012910">
    <property type="entry name" value="Plug_dom"/>
</dbReference>
<dbReference type="SUPFAM" id="SSF56935">
    <property type="entry name" value="Porins"/>
    <property type="match status" value="1"/>
</dbReference>
<sequence>MPKLYRTAVLGSVSAIALVSAVPVSAQDTEQDTGFQMEEITVTARKREESLQDTPVSVTALGARALARLQATDVGDIQNSVPGLTLHVGDASNAVVYVRGIGQVDSLAFADPGVGIYLDDVYLGRAQGSFLDIYDVERIEVLRGPQGTLYGRNTIGGAVKFVSKAPADEFGVTAEVAGGNYGQRRARVAVDAPPCGRQAADQGCGGL</sequence>
<protein>
    <submittedName>
        <fullName evidence="14">TonB-dependent Receptor Plug Domain</fullName>
    </submittedName>
</protein>
<comment type="similarity">
    <text evidence="11">Belongs to the TonB-dependent receptor family.</text>
</comment>
<feature type="chain" id="PRO_5010285134" evidence="12">
    <location>
        <begin position="27"/>
        <end position="207"/>
    </location>
</feature>
<dbReference type="EMBL" id="FNAK01000009">
    <property type="protein sequence ID" value="SDE68464.1"/>
    <property type="molecule type" value="Genomic_DNA"/>
</dbReference>
<dbReference type="GO" id="GO:0006826">
    <property type="term" value="P:iron ion transport"/>
    <property type="evidence" value="ECO:0007669"/>
    <property type="project" value="UniProtKB-KW"/>
</dbReference>
<dbReference type="GO" id="GO:0009279">
    <property type="term" value="C:cell outer membrane"/>
    <property type="evidence" value="ECO:0007669"/>
    <property type="project" value="UniProtKB-SubCell"/>
</dbReference>
<name>A0A1G7EXS6_9PROT</name>
<gene>
    <name evidence="14" type="ORF">SAMN04488071_3532</name>
</gene>
<dbReference type="STRING" id="637679.GCA_001550055_01504"/>
<evidence type="ECO:0000313" key="15">
    <source>
        <dbReference type="Proteomes" id="UP000183685"/>
    </source>
</evidence>
<evidence type="ECO:0000256" key="6">
    <source>
        <dbReference type="ARBA" id="ARBA00023004"/>
    </source>
</evidence>
<dbReference type="PROSITE" id="PS52016">
    <property type="entry name" value="TONB_DEPENDENT_REC_3"/>
    <property type="match status" value="1"/>
</dbReference>
<evidence type="ECO:0000256" key="1">
    <source>
        <dbReference type="ARBA" id="ARBA00004571"/>
    </source>
</evidence>
<dbReference type="Gene3D" id="2.40.170.20">
    <property type="entry name" value="TonB-dependent receptor, beta-barrel domain"/>
    <property type="match status" value="1"/>
</dbReference>
<evidence type="ECO:0000256" key="9">
    <source>
        <dbReference type="ARBA" id="ARBA00023136"/>
    </source>
</evidence>
<dbReference type="RefSeq" id="WP_160328590.1">
    <property type="nucleotide sequence ID" value="NZ_FNAK01000009.1"/>
</dbReference>
<keyword evidence="8" id="KW-0798">TonB box</keyword>
<keyword evidence="10 11" id="KW-0998">Cell outer membrane</keyword>
<comment type="subcellular location">
    <subcellularLocation>
        <location evidence="1 11">Cell outer membrane</location>
        <topology evidence="1 11">Multi-pass membrane protein</topology>
    </subcellularLocation>
</comment>
<reference evidence="14 15" key="1">
    <citation type="submission" date="2016-10" db="EMBL/GenBank/DDBJ databases">
        <authorList>
            <person name="de Groot N.N."/>
        </authorList>
    </citation>
    <scope>NUCLEOTIDE SEQUENCE [LARGE SCALE GENOMIC DNA]</scope>
    <source>
        <strain evidence="14 15">CGMCC 1.9109</strain>
    </source>
</reference>
<dbReference type="PANTHER" id="PTHR32552">
    <property type="entry name" value="FERRICHROME IRON RECEPTOR-RELATED"/>
    <property type="match status" value="1"/>
</dbReference>
<proteinExistence type="inferred from homology"/>
<dbReference type="InterPro" id="IPR039426">
    <property type="entry name" value="TonB-dep_rcpt-like"/>
</dbReference>
<keyword evidence="6" id="KW-0408">Iron</keyword>
<keyword evidence="5 11" id="KW-0812">Transmembrane</keyword>
<dbReference type="InterPro" id="IPR036942">
    <property type="entry name" value="Beta-barrel_TonB_sf"/>
</dbReference>
<keyword evidence="12" id="KW-0732">Signal</keyword>
<keyword evidence="7" id="KW-0406">Ion transport</keyword>
<keyword evidence="2 11" id="KW-0813">Transport</keyword>
<evidence type="ECO:0000256" key="8">
    <source>
        <dbReference type="ARBA" id="ARBA00023077"/>
    </source>
</evidence>
<dbReference type="Pfam" id="PF07715">
    <property type="entry name" value="Plug"/>
    <property type="match status" value="1"/>
</dbReference>
<evidence type="ECO:0000256" key="11">
    <source>
        <dbReference type="PROSITE-ProRule" id="PRU01360"/>
    </source>
</evidence>
<feature type="signal peptide" evidence="12">
    <location>
        <begin position="1"/>
        <end position="26"/>
    </location>
</feature>
<accession>A0A1G7EXS6</accession>
<organism evidence="14 15">
    <name type="scientific">Kordiimonas lacus</name>
    <dbReference type="NCBI Taxonomy" id="637679"/>
    <lineage>
        <taxon>Bacteria</taxon>
        <taxon>Pseudomonadati</taxon>
        <taxon>Pseudomonadota</taxon>
        <taxon>Alphaproteobacteria</taxon>
        <taxon>Kordiimonadales</taxon>
        <taxon>Kordiimonadaceae</taxon>
        <taxon>Kordiimonas</taxon>
    </lineage>
</organism>
<keyword evidence="15" id="KW-1185">Reference proteome</keyword>
<evidence type="ECO:0000256" key="7">
    <source>
        <dbReference type="ARBA" id="ARBA00023065"/>
    </source>
</evidence>
<evidence type="ECO:0000256" key="5">
    <source>
        <dbReference type="ARBA" id="ARBA00022692"/>
    </source>
</evidence>
<evidence type="ECO:0000313" key="14">
    <source>
        <dbReference type="EMBL" id="SDE68464.1"/>
    </source>
</evidence>
<keyword evidence="3 11" id="KW-1134">Transmembrane beta strand</keyword>
<dbReference type="Proteomes" id="UP000183685">
    <property type="component" value="Unassembled WGS sequence"/>
</dbReference>
<evidence type="ECO:0000256" key="10">
    <source>
        <dbReference type="ARBA" id="ARBA00023237"/>
    </source>
</evidence>
<dbReference type="AlphaFoldDB" id="A0A1G7EXS6"/>
<evidence type="ECO:0000259" key="13">
    <source>
        <dbReference type="Pfam" id="PF07715"/>
    </source>
</evidence>